<protein>
    <recommendedName>
        <fullName evidence="3">NADH dehydrogenase [ubiquinone] 1 beta subcomplex subunit 8, mitochondrial</fullName>
    </recommendedName>
</protein>
<evidence type="ECO:0000313" key="2">
    <source>
        <dbReference type="Proteomes" id="UP001212152"/>
    </source>
</evidence>
<dbReference type="AlphaFoldDB" id="A0AAD5TDI3"/>
<evidence type="ECO:0000313" key="1">
    <source>
        <dbReference type="EMBL" id="KAJ3171861.1"/>
    </source>
</evidence>
<accession>A0AAD5TDI3</accession>
<keyword evidence="2" id="KW-1185">Reference proteome</keyword>
<comment type="caution">
    <text evidence="1">The sequence shown here is derived from an EMBL/GenBank/DDBJ whole genome shotgun (WGS) entry which is preliminary data.</text>
</comment>
<evidence type="ECO:0008006" key="3">
    <source>
        <dbReference type="Google" id="ProtNLM"/>
    </source>
</evidence>
<dbReference type="PANTHER" id="PTHR12840">
    <property type="entry name" value="NADH-UBIQUINONE OXIDOREDUCTASE ASHI SUBUNIT"/>
    <property type="match status" value="1"/>
</dbReference>
<reference evidence="1" key="1">
    <citation type="submission" date="2020-05" db="EMBL/GenBank/DDBJ databases">
        <title>Phylogenomic resolution of chytrid fungi.</title>
        <authorList>
            <person name="Stajich J.E."/>
            <person name="Amses K."/>
            <person name="Simmons R."/>
            <person name="Seto K."/>
            <person name="Myers J."/>
            <person name="Bonds A."/>
            <person name="Quandt C.A."/>
            <person name="Barry K."/>
            <person name="Liu P."/>
            <person name="Grigoriev I."/>
            <person name="Longcore J.E."/>
            <person name="James T.Y."/>
        </authorList>
    </citation>
    <scope>NUCLEOTIDE SEQUENCE</scope>
    <source>
        <strain evidence="1">JEL0379</strain>
    </source>
</reference>
<dbReference type="InterPro" id="IPR008699">
    <property type="entry name" value="NDUFB8"/>
</dbReference>
<dbReference type="Proteomes" id="UP001212152">
    <property type="component" value="Unassembled WGS sequence"/>
</dbReference>
<dbReference type="PANTHER" id="PTHR12840:SF1">
    <property type="entry name" value="NADH DEHYDROGENASE [UBIQUINONE] 1 BETA SUBCOMPLEX SUBUNIT 8, MITOCHONDRIAL"/>
    <property type="match status" value="1"/>
</dbReference>
<gene>
    <name evidence="1" type="ORF">HDU87_008251</name>
</gene>
<dbReference type="EMBL" id="JADGJQ010000083">
    <property type="protein sequence ID" value="KAJ3171861.1"/>
    <property type="molecule type" value="Genomic_DNA"/>
</dbReference>
<proteinExistence type="predicted"/>
<dbReference type="Pfam" id="PF05821">
    <property type="entry name" value="NDUF_B8"/>
    <property type="match status" value="1"/>
</dbReference>
<dbReference type="GO" id="GO:0005739">
    <property type="term" value="C:mitochondrion"/>
    <property type="evidence" value="ECO:0007669"/>
    <property type="project" value="InterPro"/>
</dbReference>
<organism evidence="1 2">
    <name type="scientific">Geranomyces variabilis</name>
    <dbReference type="NCBI Taxonomy" id="109894"/>
    <lineage>
        <taxon>Eukaryota</taxon>
        <taxon>Fungi</taxon>
        <taxon>Fungi incertae sedis</taxon>
        <taxon>Chytridiomycota</taxon>
        <taxon>Chytridiomycota incertae sedis</taxon>
        <taxon>Chytridiomycetes</taxon>
        <taxon>Spizellomycetales</taxon>
        <taxon>Powellomycetaceae</taxon>
        <taxon>Geranomyces</taxon>
    </lineage>
</organism>
<sequence>MLPFRRVAAVAVSRRATLLPAALGLSVRRLGYNPDNRAPADTKPPVAAEVWTAEKATTPSTPTLPPYDAGAVLSHPLYTPAAKPNTGIGALHAPLKWPEYDQSVPSSESSGLPSPPNWHDAGFDVAATAPIGDYPHVRPQFAILRDPYKYWDQQGRREYGEVLYDHDQYTEVWSIGPEVHWWQPAKHSLQLLAMIFAMGAVVHWWDPAEHRWFAEKDYPYDGLRIELGNDPENADDTYTAAAVYKI</sequence>
<name>A0AAD5TDI3_9FUNG</name>